<dbReference type="OrthoDB" id="10042433at2759"/>
<protein>
    <submittedName>
        <fullName evidence="1">Uncharacterized protein</fullName>
    </submittedName>
</protein>
<organism evidence="1 2">
    <name type="scientific">Anabarilius grahami</name>
    <name type="common">Kanglang fish</name>
    <name type="synonym">Barilius grahami</name>
    <dbReference type="NCBI Taxonomy" id="495550"/>
    <lineage>
        <taxon>Eukaryota</taxon>
        <taxon>Metazoa</taxon>
        <taxon>Chordata</taxon>
        <taxon>Craniata</taxon>
        <taxon>Vertebrata</taxon>
        <taxon>Euteleostomi</taxon>
        <taxon>Actinopterygii</taxon>
        <taxon>Neopterygii</taxon>
        <taxon>Teleostei</taxon>
        <taxon>Ostariophysi</taxon>
        <taxon>Cypriniformes</taxon>
        <taxon>Xenocyprididae</taxon>
        <taxon>Xenocypridinae</taxon>
        <taxon>Xenocypridinae incertae sedis</taxon>
        <taxon>Anabarilius</taxon>
    </lineage>
</organism>
<evidence type="ECO:0000313" key="1">
    <source>
        <dbReference type="EMBL" id="ROK35584.1"/>
    </source>
</evidence>
<gene>
    <name evidence="1" type="ORF">DPX16_17327</name>
</gene>
<reference evidence="1 2" key="1">
    <citation type="submission" date="2018-10" db="EMBL/GenBank/DDBJ databases">
        <title>Genome assembly for a Yunnan-Guizhou Plateau 3E fish, Anabarilius grahami (Regan), and its evolutionary and genetic applications.</title>
        <authorList>
            <person name="Jiang W."/>
        </authorList>
    </citation>
    <scope>NUCLEOTIDE SEQUENCE [LARGE SCALE GENOMIC DNA]</scope>
    <source>
        <strain evidence="1">AG-KIZ</strain>
        <tissue evidence="1">Muscle</tissue>
    </source>
</reference>
<sequence length="192" mass="20913">MSQVKSRLIFMSPVKSQMISMSKVKSQLIFMSKVKSQMIFMSKVKVMSRLETRPRAEGIVVQCERSSTDFSTCSWHSETSAGFALKPAGRFALKPAGRFALKPTGCYALKPAGVYGQDGRSASVYGQDGRSASVYGQDGLTRRGLPGGGHSVAPSGRGTFCHESSQFRTTLPRILLAYHLHSLHQSPIATYS</sequence>
<accession>A0A3N0XYM9</accession>
<name>A0A3N0XYM9_ANAGA</name>
<evidence type="ECO:0000313" key="2">
    <source>
        <dbReference type="Proteomes" id="UP000281406"/>
    </source>
</evidence>
<dbReference type="Proteomes" id="UP000281406">
    <property type="component" value="Unassembled WGS sequence"/>
</dbReference>
<dbReference type="AlphaFoldDB" id="A0A3N0XYM9"/>
<keyword evidence="2" id="KW-1185">Reference proteome</keyword>
<comment type="caution">
    <text evidence="1">The sequence shown here is derived from an EMBL/GenBank/DDBJ whole genome shotgun (WGS) entry which is preliminary data.</text>
</comment>
<proteinExistence type="predicted"/>
<dbReference type="EMBL" id="RJVU01057109">
    <property type="protein sequence ID" value="ROK35584.1"/>
    <property type="molecule type" value="Genomic_DNA"/>
</dbReference>